<dbReference type="GO" id="GO:0009231">
    <property type="term" value="P:riboflavin biosynthetic process"/>
    <property type="evidence" value="ECO:0007669"/>
    <property type="project" value="InterPro"/>
</dbReference>
<evidence type="ECO:0000256" key="3">
    <source>
        <dbReference type="ARBA" id="ARBA00023002"/>
    </source>
</evidence>
<reference evidence="5 6" key="1">
    <citation type="submission" date="2018-07" db="EMBL/GenBank/DDBJ databases">
        <title>Genome sequences of six Lactobacillus spp. isolated from bumble bee guts.</title>
        <authorList>
            <person name="Motta E.V.S."/>
            <person name="Moran N.A."/>
        </authorList>
    </citation>
    <scope>NUCLEOTIDE SEQUENCE [LARGE SCALE GENOMIC DNA]</scope>
    <source>
        <strain evidence="5 6">OCC3</strain>
    </source>
</reference>
<proteinExistence type="predicted"/>
<dbReference type="Gene3D" id="3.40.430.10">
    <property type="entry name" value="Dihydrofolate Reductase, subunit A"/>
    <property type="match status" value="1"/>
</dbReference>
<evidence type="ECO:0000256" key="2">
    <source>
        <dbReference type="ARBA" id="ARBA00022857"/>
    </source>
</evidence>
<protein>
    <submittedName>
        <fullName evidence="5">Deaminase</fullName>
    </submittedName>
</protein>
<evidence type="ECO:0000313" key="5">
    <source>
        <dbReference type="EMBL" id="RHW53867.1"/>
    </source>
</evidence>
<feature type="domain" description="Bacterial bifunctional deaminase-reductase C-terminal" evidence="4">
    <location>
        <begin position="111"/>
        <end position="199"/>
    </location>
</feature>
<dbReference type="InterPro" id="IPR024072">
    <property type="entry name" value="DHFR-like_dom_sf"/>
</dbReference>
<dbReference type="InterPro" id="IPR050765">
    <property type="entry name" value="Riboflavin_Biosynth_HTPR"/>
</dbReference>
<accession>A0A396SQE6</accession>
<dbReference type="Proteomes" id="UP000265862">
    <property type="component" value="Unassembled WGS sequence"/>
</dbReference>
<gene>
    <name evidence="5" type="ORF">DS835_06260</name>
</gene>
<dbReference type="SUPFAM" id="SSF53597">
    <property type="entry name" value="Dihydrofolate reductase-like"/>
    <property type="match status" value="1"/>
</dbReference>
<comment type="caution">
    <text evidence="5">The sequence shown here is derived from an EMBL/GenBank/DDBJ whole genome shotgun (WGS) entry which is preliminary data.</text>
</comment>
<dbReference type="InterPro" id="IPR002734">
    <property type="entry name" value="RibDG_C"/>
</dbReference>
<sequence>MQRAKVIVHMYVTIDGKIDGKYSSQESGKYYNDELFVLSNADGNGRRTIQMYAAPKKVDLTKYCAEGIEYKDWLPKIKSETWSVSFDRKGKCGWEQNYFPYDGHNMRAIEVVTKQASKEYLTFLRSMKIPYIVSGNTEFNLEEVLVKLKQNYDINTLALCGGARINGVFLEKHLVDEISLVISPYVNGDNQFKAAFDTTSRIDDQFKIDFIKKLSDGGLHLIFKKASEQ</sequence>
<evidence type="ECO:0000313" key="6">
    <source>
        <dbReference type="Proteomes" id="UP000265862"/>
    </source>
</evidence>
<comment type="pathway">
    <text evidence="1">Cofactor biosynthesis; riboflavin biosynthesis.</text>
</comment>
<dbReference type="EMBL" id="QOCV01000009">
    <property type="protein sequence ID" value="RHW53867.1"/>
    <property type="molecule type" value="Genomic_DNA"/>
</dbReference>
<organism evidence="5 6">
    <name type="scientific">Lactobacillus bombicola</name>
    <dbReference type="NCBI Taxonomy" id="1505723"/>
    <lineage>
        <taxon>Bacteria</taxon>
        <taxon>Bacillati</taxon>
        <taxon>Bacillota</taxon>
        <taxon>Bacilli</taxon>
        <taxon>Lactobacillales</taxon>
        <taxon>Lactobacillaceae</taxon>
        <taxon>Lactobacillus</taxon>
    </lineage>
</organism>
<name>A0A396SQE6_9LACO</name>
<dbReference type="PANTHER" id="PTHR38011">
    <property type="entry name" value="DIHYDROFOLATE REDUCTASE FAMILY PROTEIN (AFU_ORTHOLOGUE AFUA_8G06820)"/>
    <property type="match status" value="1"/>
</dbReference>
<dbReference type="PANTHER" id="PTHR38011:SF7">
    <property type="entry name" value="2,5-DIAMINO-6-RIBOSYLAMINO-4(3H)-PYRIMIDINONE 5'-PHOSPHATE REDUCTASE"/>
    <property type="match status" value="1"/>
</dbReference>
<dbReference type="RefSeq" id="WP_118898131.1">
    <property type="nucleotide sequence ID" value="NZ_QOCV01000009.1"/>
</dbReference>
<keyword evidence="3" id="KW-0560">Oxidoreductase</keyword>
<evidence type="ECO:0000256" key="1">
    <source>
        <dbReference type="ARBA" id="ARBA00005104"/>
    </source>
</evidence>
<keyword evidence="2" id="KW-0521">NADP</keyword>
<dbReference type="AlphaFoldDB" id="A0A396SQE6"/>
<evidence type="ECO:0000259" key="4">
    <source>
        <dbReference type="Pfam" id="PF01872"/>
    </source>
</evidence>
<dbReference type="GO" id="GO:0008703">
    <property type="term" value="F:5-amino-6-(5-phosphoribosylamino)uracil reductase activity"/>
    <property type="evidence" value="ECO:0007669"/>
    <property type="project" value="InterPro"/>
</dbReference>
<dbReference type="Pfam" id="PF01872">
    <property type="entry name" value="RibD_C"/>
    <property type="match status" value="1"/>
</dbReference>